<feature type="chain" id="PRO_5013098342" evidence="4">
    <location>
        <begin position="25"/>
        <end position="340"/>
    </location>
</feature>
<dbReference type="KEGG" id="spse:SULPSESMR1_03922"/>
<feature type="signal peptide" evidence="4">
    <location>
        <begin position="1"/>
        <end position="24"/>
    </location>
</feature>
<keyword evidence="2 4" id="KW-0732">Signal</keyword>
<dbReference type="PANTHER" id="PTHR33376">
    <property type="match status" value="1"/>
</dbReference>
<dbReference type="Proteomes" id="UP000199754">
    <property type="component" value="Plasmid pSMR1-2"/>
</dbReference>
<evidence type="ECO:0000256" key="4">
    <source>
        <dbReference type="SAM" id="SignalP"/>
    </source>
</evidence>
<evidence type="ECO:0000313" key="6">
    <source>
        <dbReference type="Proteomes" id="UP000199754"/>
    </source>
</evidence>
<evidence type="ECO:0000256" key="3">
    <source>
        <dbReference type="ARBA" id="ARBA00022764"/>
    </source>
</evidence>
<dbReference type="PANTHER" id="PTHR33376:SF5">
    <property type="entry name" value="EXTRACYTOPLASMIC SOLUTE RECEPTOR PROTEIN"/>
    <property type="match status" value="1"/>
</dbReference>
<keyword evidence="3" id="KW-0574">Periplasm</keyword>
<dbReference type="RefSeq" id="WP_421086405.1">
    <property type="nucleotide sequence ID" value="NZ_CP022417.1"/>
</dbReference>
<dbReference type="CDD" id="cd13604">
    <property type="entry name" value="PBP2_TRAP_ketoacid_lactate_like"/>
    <property type="match status" value="1"/>
</dbReference>
<keyword evidence="6" id="KW-1185">Reference proteome</keyword>
<dbReference type="NCBIfam" id="NF037995">
    <property type="entry name" value="TRAP_S1"/>
    <property type="match status" value="1"/>
</dbReference>
<dbReference type="GO" id="GO:0042597">
    <property type="term" value="C:periplasmic space"/>
    <property type="evidence" value="ECO:0007669"/>
    <property type="project" value="UniProtKB-SubCell"/>
</dbReference>
<dbReference type="Pfam" id="PF03480">
    <property type="entry name" value="DctP"/>
    <property type="match status" value="1"/>
</dbReference>
<dbReference type="GO" id="GO:0055085">
    <property type="term" value="P:transmembrane transport"/>
    <property type="evidence" value="ECO:0007669"/>
    <property type="project" value="InterPro"/>
</dbReference>
<keyword evidence="5" id="KW-0614">Plasmid</keyword>
<proteinExistence type="predicted"/>
<geneLocation type="plasmid" evidence="5 6">
    <name>pSMR1-2</name>
</geneLocation>
<dbReference type="InterPro" id="IPR018389">
    <property type="entry name" value="DctP_fam"/>
</dbReference>
<sequence>MANNFKTMIVAGLLTATAGLPVYAQEFSFKFQSVDPAGNPNFQIQKEWTEQVGVMSGGRIAIELLPVGAVVEYNETQDAVGAGILDGHITDVSYFSGKDPAFGLIANPIGAWSSPEEMFRFMRYGGGNELMEDLEKPYNLHFVGATTTGLEGFVSKKPLGGVDDLKGLKVRAPEGLIQQVFAAAGAVPVNLPYAEVFTALDKGVIDAADSTVFSTNHSQGLHEAGNNPVYPGFHSMPLVEVSMNLDKWNSLPEDLQAIMTVSVRDLASDMVAQLSIKDLEAVAEAKANPEITVHNWPTEERARFRTIAMEQWENVAGQSDNAKQVYDILTAYLEQQGMLD</sequence>
<evidence type="ECO:0000256" key="2">
    <source>
        <dbReference type="ARBA" id="ARBA00022729"/>
    </source>
</evidence>
<organism evidence="5 6">
    <name type="scientific">Pseudosulfitobacter pseudonitzschiae</name>
    <dbReference type="NCBI Taxonomy" id="1402135"/>
    <lineage>
        <taxon>Bacteria</taxon>
        <taxon>Pseudomonadati</taxon>
        <taxon>Pseudomonadota</taxon>
        <taxon>Alphaproteobacteria</taxon>
        <taxon>Rhodobacterales</taxon>
        <taxon>Roseobacteraceae</taxon>
        <taxon>Pseudosulfitobacter</taxon>
    </lineage>
</organism>
<dbReference type="InterPro" id="IPR038404">
    <property type="entry name" value="TRAP_DctP_sf"/>
</dbReference>
<protein>
    <submittedName>
        <fullName evidence="5">Lactate-binding periplasmic protein</fullName>
    </submittedName>
</protein>
<gene>
    <name evidence="5" type="ORF">SULPSESMR1_03922</name>
</gene>
<dbReference type="EMBL" id="CP022417">
    <property type="protein sequence ID" value="ASM74849.1"/>
    <property type="molecule type" value="Genomic_DNA"/>
</dbReference>
<evidence type="ECO:0000256" key="1">
    <source>
        <dbReference type="ARBA" id="ARBA00004418"/>
    </source>
</evidence>
<evidence type="ECO:0000313" key="5">
    <source>
        <dbReference type="EMBL" id="ASM74849.1"/>
    </source>
</evidence>
<dbReference type="Gene3D" id="3.40.190.170">
    <property type="entry name" value="Bacterial extracellular solute-binding protein, family 7"/>
    <property type="match status" value="1"/>
</dbReference>
<name>A0A221K793_9RHOB</name>
<reference evidence="5 6" key="1">
    <citation type="submission" date="2017-07" db="EMBL/GenBank/DDBJ databases">
        <title>Genome Sequence of Sulfitobacter pseudonitzschiae Strain SMR1 Isolated from a culture of the Diatom Skeletonema marinoi.</title>
        <authorList>
            <person name="Topel M."/>
            <person name="Pinder M.I.M."/>
            <person name="Johansson O.N."/>
            <person name="Kourtchenko O."/>
            <person name="Godhe A."/>
            <person name="Clarke A.K."/>
        </authorList>
    </citation>
    <scope>NUCLEOTIDE SEQUENCE [LARGE SCALE GENOMIC DNA]</scope>
    <source>
        <strain evidence="5 6">SMR1</strain>
        <plasmid evidence="5 6">pSMR1-2</plasmid>
    </source>
</reference>
<dbReference type="AlphaFoldDB" id="A0A221K793"/>
<accession>A0A221K793</accession>
<comment type="subcellular location">
    <subcellularLocation>
        <location evidence="1">Periplasm</location>
    </subcellularLocation>
</comment>